<organism evidence="1 2">
    <name type="scientific">Ixodes persulcatus</name>
    <name type="common">Taiga tick</name>
    <dbReference type="NCBI Taxonomy" id="34615"/>
    <lineage>
        <taxon>Eukaryota</taxon>
        <taxon>Metazoa</taxon>
        <taxon>Ecdysozoa</taxon>
        <taxon>Arthropoda</taxon>
        <taxon>Chelicerata</taxon>
        <taxon>Arachnida</taxon>
        <taxon>Acari</taxon>
        <taxon>Parasitiformes</taxon>
        <taxon>Ixodida</taxon>
        <taxon>Ixodoidea</taxon>
        <taxon>Ixodidae</taxon>
        <taxon>Ixodinae</taxon>
        <taxon>Ixodes</taxon>
    </lineage>
</organism>
<evidence type="ECO:0000313" key="2">
    <source>
        <dbReference type="Proteomes" id="UP000805193"/>
    </source>
</evidence>
<name>A0AC60P8Y5_IXOPE</name>
<accession>A0AC60P8Y5</accession>
<gene>
    <name evidence="1" type="ORF">HPB47_006954</name>
</gene>
<dbReference type="EMBL" id="JABSTQ010011015">
    <property type="protein sequence ID" value="KAG0415875.1"/>
    <property type="molecule type" value="Genomic_DNA"/>
</dbReference>
<reference evidence="1 2" key="1">
    <citation type="journal article" date="2020" name="Cell">
        <title>Large-Scale Comparative Analyses of Tick Genomes Elucidate Their Genetic Diversity and Vector Capacities.</title>
        <authorList>
            <consortium name="Tick Genome and Microbiome Consortium (TIGMIC)"/>
            <person name="Jia N."/>
            <person name="Wang J."/>
            <person name="Shi W."/>
            <person name="Du L."/>
            <person name="Sun Y."/>
            <person name="Zhan W."/>
            <person name="Jiang J.F."/>
            <person name="Wang Q."/>
            <person name="Zhang B."/>
            <person name="Ji P."/>
            <person name="Bell-Sakyi L."/>
            <person name="Cui X.M."/>
            <person name="Yuan T.T."/>
            <person name="Jiang B.G."/>
            <person name="Yang W.F."/>
            <person name="Lam T.T."/>
            <person name="Chang Q.C."/>
            <person name="Ding S.J."/>
            <person name="Wang X.J."/>
            <person name="Zhu J.G."/>
            <person name="Ruan X.D."/>
            <person name="Zhao L."/>
            <person name="Wei J.T."/>
            <person name="Ye R.Z."/>
            <person name="Que T.C."/>
            <person name="Du C.H."/>
            <person name="Zhou Y.H."/>
            <person name="Cheng J.X."/>
            <person name="Dai P.F."/>
            <person name="Guo W.B."/>
            <person name="Han X.H."/>
            <person name="Huang E.J."/>
            <person name="Li L.F."/>
            <person name="Wei W."/>
            <person name="Gao Y.C."/>
            <person name="Liu J.Z."/>
            <person name="Shao H.Z."/>
            <person name="Wang X."/>
            <person name="Wang C.C."/>
            <person name="Yang T.C."/>
            <person name="Huo Q.B."/>
            <person name="Li W."/>
            <person name="Chen H.Y."/>
            <person name="Chen S.E."/>
            <person name="Zhou L.G."/>
            <person name="Ni X.B."/>
            <person name="Tian J.H."/>
            <person name="Sheng Y."/>
            <person name="Liu T."/>
            <person name="Pan Y.S."/>
            <person name="Xia L.Y."/>
            <person name="Li J."/>
            <person name="Zhao F."/>
            <person name="Cao W.C."/>
        </authorList>
    </citation>
    <scope>NUCLEOTIDE SEQUENCE [LARGE SCALE GENOMIC DNA]</scope>
    <source>
        <strain evidence="1">Iper-2018</strain>
    </source>
</reference>
<protein>
    <submittedName>
        <fullName evidence="1">Uncharacterized protein</fullName>
    </submittedName>
</protein>
<proteinExistence type="predicted"/>
<keyword evidence="2" id="KW-1185">Reference proteome</keyword>
<sequence length="224" mass="24890">MTTGHPPATKPAKRRRKRTSPNDSADVVTKRDLVTSQVTRLISDIDAAIASNSDERSLNVFLVRLSELRTQLSNVNASMEPLVPDGDVEQNYSSTIEYDDKIVTYIATIAQEVEELRRARPQAGTTRIHNDGDGHVATSKQPFWEQYKQAIHDNDSLSNTEKFLYLRSALTGKAASAIAGIQATGENYDTGVELLRKRFGRTDVLTQEHLSQLLDLPAVRHSSE</sequence>
<evidence type="ECO:0000313" key="1">
    <source>
        <dbReference type="EMBL" id="KAG0415875.1"/>
    </source>
</evidence>
<dbReference type="Proteomes" id="UP000805193">
    <property type="component" value="Unassembled WGS sequence"/>
</dbReference>
<feature type="non-terminal residue" evidence="1">
    <location>
        <position position="224"/>
    </location>
</feature>
<comment type="caution">
    <text evidence="1">The sequence shown here is derived from an EMBL/GenBank/DDBJ whole genome shotgun (WGS) entry which is preliminary data.</text>
</comment>